<feature type="signal peptide" evidence="1">
    <location>
        <begin position="1"/>
        <end position="18"/>
    </location>
</feature>
<keyword evidence="1" id="KW-0732">Signal</keyword>
<accession>A0A1Z2SIH5</accession>
<dbReference type="KEGG" id="vga:BSQ33_15515"/>
<evidence type="ECO:0000313" key="3">
    <source>
        <dbReference type="Proteomes" id="UP000196708"/>
    </source>
</evidence>
<sequence>MKCIISFLLFMVSYSCWSYPMEDIYNHLDVTSFNSSLMPMRVGNEKHFSDFELSKAKINDNNITIDDDSWTYSITVLKKNKMGFHACFVDKAKQGSYNTQFPLILRKYGNDYVAIAMKTDVCENFAK</sequence>
<protein>
    <recommendedName>
        <fullName evidence="4">Lipoprotein</fullName>
    </recommendedName>
</protein>
<dbReference type="AlphaFoldDB" id="A0A1Z2SIH5"/>
<feature type="chain" id="PRO_5012803068" description="Lipoprotein" evidence="1">
    <location>
        <begin position="19"/>
        <end position="127"/>
    </location>
</feature>
<evidence type="ECO:0000313" key="2">
    <source>
        <dbReference type="EMBL" id="ASA56966.1"/>
    </source>
</evidence>
<name>A0A1Z2SIH5_VIBGA</name>
<dbReference type="PROSITE" id="PS51257">
    <property type="entry name" value="PROKAR_LIPOPROTEIN"/>
    <property type="match status" value="1"/>
</dbReference>
<dbReference type="EMBL" id="CP018835">
    <property type="protein sequence ID" value="ASA56966.1"/>
    <property type="molecule type" value="Genomic_DNA"/>
</dbReference>
<evidence type="ECO:0008006" key="4">
    <source>
        <dbReference type="Google" id="ProtNLM"/>
    </source>
</evidence>
<organism evidence="2 3">
    <name type="scientific">Vibrio gazogenes</name>
    <dbReference type="NCBI Taxonomy" id="687"/>
    <lineage>
        <taxon>Bacteria</taxon>
        <taxon>Pseudomonadati</taxon>
        <taxon>Pseudomonadota</taxon>
        <taxon>Gammaproteobacteria</taxon>
        <taxon>Vibrionales</taxon>
        <taxon>Vibrionaceae</taxon>
        <taxon>Vibrio</taxon>
    </lineage>
</organism>
<dbReference type="Proteomes" id="UP000196708">
    <property type="component" value="Chromosome 1"/>
</dbReference>
<reference evidence="2 3" key="1">
    <citation type="submission" date="2016-12" db="EMBL/GenBank/DDBJ databases">
        <authorList>
            <person name="Song W.-J."/>
            <person name="Kurnit D.M."/>
        </authorList>
    </citation>
    <scope>NUCLEOTIDE SEQUENCE [LARGE SCALE GENOMIC DNA]</scope>
    <source>
        <strain evidence="2 3">ATCC 43942</strain>
    </source>
</reference>
<proteinExistence type="predicted"/>
<evidence type="ECO:0000256" key="1">
    <source>
        <dbReference type="SAM" id="SignalP"/>
    </source>
</evidence>
<gene>
    <name evidence="2" type="ORF">BSQ33_15515</name>
</gene>